<dbReference type="EMBL" id="CP084930">
    <property type="protein sequence ID" value="USI71517.1"/>
    <property type="molecule type" value="Genomic_DNA"/>
</dbReference>
<sequence>MDYRTLGRTGLKVSPLCLGTMNFGEVTDEATSFAIMDEALDAGINYFDTADVYGGPQKPDMEKGYGVSEEIIGRWLEQGGRRERIVVATKIYQPMDLGPNGRGLSAYHIRQACEDSLRRLKTDHIDLYQMHHSAPDVPWDEIWQAMDLLVAQGKVLYVGSSNHAGWQIATGHLAGQARGGLGLASEQSLYNLMERTVELEVVPACRAHGLGIVPWSPLNRGLLGGVLRKESEGRRSRPDAKAKIDRFRPQLEAYEAFCDELGAAPADVALAWLLANTVVTAPLMGPRTLEQLRGALGALSLDLSPAAMKRLDEIWPGPGGEAPMAYAW</sequence>
<dbReference type="Gene3D" id="3.20.20.100">
    <property type="entry name" value="NADP-dependent oxidoreductase domain"/>
    <property type="match status" value="1"/>
</dbReference>
<name>A0ABY4X3P6_9SPHN</name>
<dbReference type="InterPro" id="IPR023210">
    <property type="entry name" value="NADP_OxRdtase_dom"/>
</dbReference>
<feature type="domain" description="NADP-dependent oxidoreductase" evidence="1">
    <location>
        <begin position="15"/>
        <end position="315"/>
    </location>
</feature>
<organism evidence="2 3">
    <name type="scientific">Sphingomonas morindae</name>
    <dbReference type="NCBI Taxonomy" id="1541170"/>
    <lineage>
        <taxon>Bacteria</taxon>
        <taxon>Pseudomonadati</taxon>
        <taxon>Pseudomonadota</taxon>
        <taxon>Alphaproteobacteria</taxon>
        <taxon>Sphingomonadales</taxon>
        <taxon>Sphingomonadaceae</taxon>
        <taxon>Sphingomonas</taxon>
    </lineage>
</organism>
<accession>A0ABY4X3P6</accession>
<dbReference type="InterPro" id="IPR050523">
    <property type="entry name" value="AKR_Detox_Biosynth"/>
</dbReference>
<evidence type="ECO:0000313" key="3">
    <source>
        <dbReference type="Proteomes" id="UP001056937"/>
    </source>
</evidence>
<dbReference type="RefSeq" id="WP_252165330.1">
    <property type="nucleotide sequence ID" value="NZ_CP084930.1"/>
</dbReference>
<dbReference type="SUPFAM" id="SSF51430">
    <property type="entry name" value="NAD(P)-linked oxidoreductase"/>
    <property type="match status" value="1"/>
</dbReference>
<dbReference type="PANTHER" id="PTHR43364">
    <property type="entry name" value="NADH-SPECIFIC METHYLGLYOXAL REDUCTASE-RELATED"/>
    <property type="match status" value="1"/>
</dbReference>
<protein>
    <submittedName>
        <fullName evidence="2">Aldo/keto reductase</fullName>
    </submittedName>
</protein>
<proteinExistence type="predicted"/>
<dbReference type="CDD" id="cd19087">
    <property type="entry name" value="AKR_AKR12A1_B1_C1"/>
    <property type="match status" value="1"/>
</dbReference>
<evidence type="ECO:0000313" key="2">
    <source>
        <dbReference type="EMBL" id="USI71517.1"/>
    </source>
</evidence>
<dbReference type="PANTHER" id="PTHR43364:SF5">
    <property type="entry name" value="REDUCTASE"/>
    <property type="match status" value="1"/>
</dbReference>
<dbReference type="Pfam" id="PF00248">
    <property type="entry name" value="Aldo_ket_red"/>
    <property type="match status" value="1"/>
</dbReference>
<evidence type="ECO:0000259" key="1">
    <source>
        <dbReference type="Pfam" id="PF00248"/>
    </source>
</evidence>
<keyword evidence="3" id="KW-1185">Reference proteome</keyword>
<dbReference type="InterPro" id="IPR036812">
    <property type="entry name" value="NAD(P)_OxRdtase_dom_sf"/>
</dbReference>
<dbReference type="Proteomes" id="UP001056937">
    <property type="component" value="Chromosome 1"/>
</dbReference>
<reference evidence="2" key="1">
    <citation type="journal article" date="2022" name="Toxins">
        <title>Genomic Analysis of Sphingopyxis sp. USTB-05 for Biodegrading Cyanobacterial Hepatotoxins.</title>
        <authorList>
            <person name="Liu C."/>
            <person name="Xu Q."/>
            <person name="Zhao Z."/>
            <person name="Zhang H."/>
            <person name="Liu X."/>
            <person name="Yin C."/>
            <person name="Liu Y."/>
            <person name="Yan H."/>
        </authorList>
    </citation>
    <scope>NUCLEOTIDE SEQUENCE</scope>
    <source>
        <strain evidence="2">NBD5</strain>
    </source>
</reference>
<gene>
    <name evidence="2" type="ORF">LHA26_09205</name>
</gene>